<keyword evidence="3 6" id="KW-0812">Transmembrane</keyword>
<accession>R7UCJ9</accession>
<dbReference type="EnsemblMetazoa" id="CapteT167689">
    <property type="protein sequence ID" value="CapteP167689"/>
    <property type="gene ID" value="CapteG167689"/>
</dbReference>
<keyword evidence="4 6" id="KW-1133">Transmembrane helix</keyword>
<feature type="transmembrane region" description="Helical" evidence="6">
    <location>
        <begin position="104"/>
        <end position="123"/>
    </location>
</feature>
<dbReference type="EMBL" id="AMQN01001456">
    <property type="status" value="NOT_ANNOTATED_CDS"/>
    <property type="molecule type" value="Genomic_DNA"/>
</dbReference>
<evidence type="ECO:0000256" key="4">
    <source>
        <dbReference type="ARBA" id="ARBA00022989"/>
    </source>
</evidence>
<evidence type="ECO:0000256" key="2">
    <source>
        <dbReference type="ARBA" id="ARBA00006824"/>
    </source>
</evidence>
<reference evidence="8" key="3">
    <citation type="submission" date="2015-06" db="UniProtKB">
        <authorList>
            <consortium name="EnsemblMetazoa"/>
        </authorList>
    </citation>
    <scope>IDENTIFICATION</scope>
</reference>
<dbReference type="InterPro" id="IPR007248">
    <property type="entry name" value="Mpv17_PMP22"/>
</dbReference>
<dbReference type="OrthoDB" id="860at2759"/>
<evidence type="ECO:0000256" key="1">
    <source>
        <dbReference type="ARBA" id="ARBA00004141"/>
    </source>
</evidence>
<protein>
    <recommendedName>
        <fullName evidence="10">Peroxisomal membrane protein 2</fullName>
    </recommendedName>
</protein>
<dbReference type="OMA" id="QHSVFAY"/>
<reference evidence="9" key="1">
    <citation type="submission" date="2012-12" db="EMBL/GenBank/DDBJ databases">
        <authorList>
            <person name="Hellsten U."/>
            <person name="Grimwood J."/>
            <person name="Chapman J.A."/>
            <person name="Shapiro H."/>
            <person name="Aerts A."/>
            <person name="Otillar R.P."/>
            <person name="Terry A.Y."/>
            <person name="Boore J.L."/>
            <person name="Simakov O."/>
            <person name="Marletaz F."/>
            <person name="Cho S.-J."/>
            <person name="Edsinger-Gonzales E."/>
            <person name="Havlak P."/>
            <person name="Kuo D.-H."/>
            <person name="Larsson T."/>
            <person name="Lv J."/>
            <person name="Arendt D."/>
            <person name="Savage R."/>
            <person name="Osoegawa K."/>
            <person name="de Jong P."/>
            <person name="Lindberg D.R."/>
            <person name="Seaver E.C."/>
            <person name="Weisblat D.A."/>
            <person name="Putnam N.H."/>
            <person name="Grigoriev I.V."/>
            <person name="Rokhsar D.S."/>
        </authorList>
    </citation>
    <scope>NUCLEOTIDE SEQUENCE</scope>
    <source>
        <strain evidence="9">I ESC-2004</strain>
    </source>
</reference>
<dbReference type="PANTHER" id="PTHR11266:SF80">
    <property type="entry name" value="PEROXISOMAL MEMBRANE PROTEIN 2"/>
    <property type="match status" value="1"/>
</dbReference>
<keyword evidence="5 6" id="KW-0472">Membrane</keyword>
<evidence type="ECO:0000256" key="6">
    <source>
        <dbReference type="RuleBase" id="RU363053"/>
    </source>
</evidence>
<evidence type="ECO:0000256" key="5">
    <source>
        <dbReference type="ARBA" id="ARBA00023136"/>
    </source>
</evidence>
<dbReference type="Pfam" id="PF04117">
    <property type="entry name" value="Mpv17_PMP22"/>
    <property type="match status" value="1"/>
</dbReference>
<name>R7UCJ9_CAPTE</name>
<dbReference type="FunCoup" id="R7UCJ9">
    <property type="interactions" value="497"/>
</dbReference>
<evidence type="ECO:0000313" key="7">
    <source>
        <dbReference type="EMBL" id="ELU04105.1"/>
    </source>
</evidence>
<keyword evidence="9" id="KW-1185">Reference proteome</keyword>
<feature type="transmembrane region" description="Helical" evidence="6">
    <location>
        <begin position="61"/>
        <end position="83"/>
    </location>
</feature>
<dbReference type="EMBL" id="KB302615">
    <property type="protein sequence ID" value="ELU04105.1"/>
    <property type="molecule type" value="Genomic_DNA"/>
</dbReference>
<reference evidence="7 9" key="2">
    <citation type="journal article" date="2013" name="Nature">
        <title>Insights into bilaterian evolution from three spiralian genomes.</title>
        <authorList>
            <person name="Simakov O."/>
            <person name="Marletaz F."/>
            <person name="Cho S.J."/>
            <person name="Edsinger-Gonzales E."/>
            <person name="Havlak P."/>
            <person name="Hellsten U."/>
            <person name="Kuo D.H."/>
            <person name="Larsson T."/>
            <person name="Lv J."/>
            <person name="Arendt D."/>
            <person name="Savage R."/>
            <person name="Osoegawa K."/>
            <person name="de Jong P."/>
            <person name="Grimwood J."/>
            <person name="Chapman J.A."/>
            <person name="Shapiro H."/>
            <person name="Aerts A."/>
            <person name="Otillar R.P."/>
            <person name="Terry A.Y."/>
            <person name="Boore J.L."/>
            <person name="Grigoriev I.V."/>
            <person name="Lindberg D.R."/>
            <person name="Seaver E.C."/>
            <person name="Weisblat D.A."/>
            <person name="Putnam N.H."/>
            <person name="Rokhsar D.S."/>
        </authorList>
    </citation>
    <scope>NUCLEOTIDE SEQUENCE</scope>
    <source>
        <strain evidence="7 9">I ESC-2004</strain>
    </source>
</reference>
<proteinExistence type="inferred from homology"/>
<organism evidence="7">
    <name type="scientific">Capitella teleta</name>
    <name type="common">Polychaete worm</name>
    <dbReference type="NCBI Taxonomy" id="283909"/>
    <lineage>
        <taxon>Eukaryota</taxon>
        <taxon>Metazoa</taxon>
        <taxon>Spiralia</taxon>
        <taxon>Lophotrochozoa</taxon>
        <taxon>Annelida</taxon>
        <taxon>Polychaeta</taxon>
        <taxon>Sedentaria</taxon>
        <taxon>Scolecida</taxon>
        <taxon>Capitellidae</taxon>
        <taxon>Capitella</taxon>
    </lineage>
</organism>
<evidence type="ECO:0000313" key="9">
    <source>
        <dbReference type="Proteomes" id="UP000014760"/>
    </source>
</evidence>
<gene>
    <name evidence="7" type="ORF">CAPTEDRAFT_167689</name>
</gene>
<dbReference type="AlphaFoldDB" id="R7UCJ9"/>
<dbReference type="STRING" id="283909.R7UCJ9"/>
<dbReference type="Proteomes" id="UP000014760">
    <property type="component" value="Unassembled WGS sequence"/>
</dbReference>
<comment type="subcellular location">
    <subcellularLocation>
        <location evidence="1">Membrane</location>
        <topology evidence="1">Multi-pass membrane protein</topology>
    </subcellularLocation>
</comment>
<dbReference type="PANTHER" id="PTHR11266">
    <property type="entry name" value="PEROXISOMAL MEMBRANE PROTEIN 2, PXMP2 MPV17"/>
    <property type="match status" value="1"/>
</dbReference>
<evidence type="ECO:0000256" key="3">
    <source>
        <dbReference type="ARBA" id="ARBA00022692"/>
    </source>
</evidence>
<evidence type="ECO:0008006" key="10">
    <source>
        <dbReference type="Google" id="ProtNLM"/>
    </source>
</evidence>
<evidence type="ECO:0000313" key="8">
    <source>
        <dbReference type="EnsemblMetazoa" id="CapteP167689"/>
    </source>
</evidence>
<dbReference type="HOGENOM" id="CLU_049109_9_0_1"/>
<sequence length="190" mass="21633">MSLSKPDRDSFLQKLSKAYVGLLNEHPLLVKACTSGITGALGNALSQVIVSTGEPFNVKRVAAFAIAGFCYIGPVMHYVYLLLEKLFPRSQRYSMIKRLLTERLIVTPVFLLGYLYILALMQLRDPKIAALQVYITYMQILKTNWRVWTVFQLINVNYVPQQYRTLFGNFIGLGWGMYMATKTRMASSDD</sequence>
<comment type="similarity">
    <text evidence="2 6">Belongs to the peroxisomal membrane protein PXMP2/4 family.</text>
</comment>
<dbReference type="GO" id="GO:0005778">
    <property type="term" value="C:peroxisomal membrane"/>
    <property type="evidence" value="ECO:0007669"/>
    <property type="project" value="TreeGrafter"/>
</dbReference>